<dbReference type="Proteomes" id="UP000198211">
    <property type="component" value="Unassembled WGS sequence"/>
</dbReference>
<feature type="region of interest" description="Disordered" evidence="1">
    <location>
        <begin position="201"/>
        <end position="243"/>
    </location>
</feature>
<name>A0A225X5M1_9STRA</name>
<feature type="transmembrane region" description="Helical" evidence="2">
    <location>
        <begin position="113"/>
        <end position="134"/>
    </location>
</feature>
<evidence type="ECO:0000313" key="3">
    <source>
        <dbReference type="EMBL" id="OWZ24559.1"/>
    </source>
</evidence>
<sequence length="243" mass="26431">MRNLGATIPESSTCSQFNDEFSECNVQTMCSLCISTGTCEFDVMSLSCEMKNALSGNDSETTYCSSNDTVCSGCNATAADPICTGEDGTCICQSLCSVIEPLDTICTSIEGSIIPFIGTAVVMLCLASCVYFVMVKYRTRYESEQLRMRQPQLALNLIGWRDTVHLGACSYIIKKAERIDPTGSVKSIAVDEGELRVSLATSPTYSDIEPPRSSRTPDAESSPHPNNFTGECDFNTKHHNLSR</sequence>
<evidence type="ECO:0000256" key="2">
    <source>
        <dbReference type="SAM" id="Phobius"/>
    </source>
</evidence>
<organism evidence="3 4">
    <name type="scientific">Phytophthora megakarya</name>
    <dbReference type="NCBI Taxonomy" id="4795"/>
    <lineage>
        <taxon>Eukaryota</taxon>
        <taxon>Sar</taxon>
        <taxon>Stramenopiles</taxon>
        <taxon>Oomycota</taxon>
        <taxon>Peronosporomycetes</taxon>
        <taxon>Peronosporales</taxon>
        <taxon>Peronosporaceae</taxon>
        <taxon>Phytophthora</taxon>
    </lineage>
</organism>
<gene>
    <name evidence="3" type="ORF">PHMEG_000383</name>
</gene>
<comment type="caution">
    <text evidence="3">The sequence shown here is derived from an EMBL/GenBank/DDBJ whole genome shotgun (WGS) entry which is preliminary data.</text>
</comment>
<proteinExistence type="predicted"/>
<feature type="compositionally biased region" description="Basic and acidic residues" evidence="1">
    <location>
        <begin position="209"/>
        <end position="218"/>
    </location>
</feature>
<dbReference type="AlphaFoldDB" id="A0A225X5M1"/>
<reference evidence="4" key="1">
    <citation type="submission" date="2017-03" db="EMBL/GenBank/DDBJ databases">
        <title>Phytopthora megakarya and P. palmivora, two closely related causual agents of cacao black pod achieved similar genome size and gene model numbers by different mechanisms.</title>
        <authorList>
            <person name="Ali S."/>
            <person name="Shao J."/>
            <person name="Larry D.J."/>
            <person name="Kronmiller B."/>
            <person name="Shen D."/>
            <person name="Strem M.D."/>
            <person name="Melnick R.L."/>
            <person name="Guiltinan M.J."/>
            <person name="Tyler B.M."/>
            <person name="Meinhardt L.W."/>
            <person name="Bailey B.A."/>
        </authorList>
    </citation>
    <scope>NUCLEOTIDE SEQUENCE [LARGE SCALE GENOMIC DNA]</scope>
    <source>
        <strain evidence="4">zdho120</strain>
    </source>
</reference>
<protein>
    <submittedName>
        <fullName evidence="3">Uncharacterized protein</fullName>
    </submittedName>
</protein>
<keyword evidence="2" id="KW-0812">Transmembrane</keyword>
<keyword evidence="2" id="KW-1133">Transmembrane helix</keyword>
<keyword evidence="4" id="KW-1185">Reference proteome</keyword>
<evidence type="ECO:0000313" key="4">
    <source>
        <dbReference type="Proteomes" id="UP000198211"/>
    </source>
</evidence>
<dbReference type="EMBL" id="NBNE01000009">
    <property type="protein sequence ID" value="OWZ24559.1"/>
    <property type="molecule type" value="Genomic_DNA"/>
</dbReference>
<accession>A0A225X5M1</accession>
<evidence type="ECO:0000256" key="1">
    <source>
        <dbReference type="SAM" id="MobiDB-lite"/>
    </source>
</evidence>
<dbReference type="OrthoDB" id="99199at2759"/>
<keyword evidence="2" id="KW-0472">Membrane</keyword>